<evidence type="ECO:0000256" key="1">
    <source>
        <dbReference type="SAM" id="MobiDB-lite"/>
    </source>
</evidence>
<evidence type="ECO:0000313" key="2">
    <source>
        <dbReference type="EMBL" id="MED6180470.1"/>
    </source>
</evidence>
<sequence>MALRSMVRSGMVLQPLLHRSCVHRFNVISVASRRFRPRQPPTSCSHDHQESPPQPLSEASKTADYDDWLALDQKLNSYPSFRGFTAIGTGGDDFVQAMVLAVQSVIQHPIPQGCVKQKSSSGGKYVSVNIGPIEVISSEQVQAVYNAMRRDDRMKYFL</sequence>
<dbReference type="PANTHER" id="PTHR34782">
    <property type="entry name" value="PHOSPHORIBOSYLFORMYLGLYCINAMIDINE SYNTHASE"/>
    <property type="match status" value="1"/>
</dbReference>
<organism evidence="2 3">
    <name type="scientific">Stylosanthes scabra</name>
    <dbReference type="NCBI Taxonomy" id="79078"/>
    <lineage>
        <taxon>Eukaryota</taxon>
        <taxon>Viridiplantae</taxon>
        <taxon>Streptophyta</taxon>
        <taxon>Embryophyta</taxon>
        <taxon>Tracheophyta</taxon>
        <taxon>Spermatophyta</taxon>
        <taxon>Magnoliopsida</taxon>
        <taxon>eudicotyledons</taxon>
        <taxon>Gunneridae</taxon>
        <taxon>Pentapetalae</taxon>
        <taxon>rosids</taxon>
        <taxon>fabids</taxon>
        <taxon>Fabales</taxon>
        <taxon>Fabaceae</taxon>
        <taxon>Papilionoideae</taxon>
        <taxon>50 kb inversion clade</taxon>
        <taxon>dalbergioids sensu lato</taxon>
        <taxon>Dalbergieae</taxon>
        <taxon>Pterocarpus clade</taxon>
        <taxon>Stylosanthes</taxon>
    </lineage>
</organism>
<proteinExistence type="predicted"/>
<dbReference type="InterPro" id="IPR027471">
    <property type="entry name" value="YbeD-like_sf"/>
</dbReference>
<dbReference type="EMBL" id="JASCZI010181268">
    <property type="protein sequence ID" value="MED6180470.1"/>
    <property type="molecule type" value="Genomic_DNA"/>
</dbReference>
<name>A0ABU6W7B4_9FABA</name>
<keyword evidence="3" id="KW-1185">Reference proteome</keyword>
<accession>A0ABU6W7B4</accession>
<dbReference type="Pfam" id="PF04359">
    <property type="entry name" value="DUF493"/>
    <property type="match status" value="1"/>
</dbReference>
<dbReference type="PANTHER" id="PTHR34782:SF1">
    <property type="entry name" value="PHOSPHORIBOSYLFORMYLGLYCINAMIDINE SYNTHASE"/>
    <property type="match status" value="1"/>
</dbReference>
<dbReference type="Gene3D" id="3.30.70.260">
    <property type="match status" value="1"/>
</dbReference>
<reference evidence="2 3" key="1">
    <citation type="journal article" date="2023" name="Plants (Basel)">
        <title>Bridging the Gap: Combining Genomics and Transcriptomics Approaches to Understand Stylosanthes scabra, an Orphan Legume from the Brazilian Caatinga.</title>
        <authorList>
            <person name="Ferreira-Neto J.R.C."/>
            <person name="da Silva M.D."/>
            <person name="Binneck E."/>
            <person name="de Melo N.F."/>
            <person name="da Silva R.H."/>
            <person name="de Melo A.L.T.M."/>
            <person name="Pandolfi V."/>
            <person name="Bustamante F.O."/>
            <person name="Brasileiro-Vidal A.C."/>
            <person name="Benko-Iseppon A.M."/>
        </authorList>
    </citation>
    <scope>NUCLEOTIDE SEQUENCE [LARGE SCALE GENOMIC DNA]</scope>
    <source>
        <tissue evidence="2">Leaves</tissue>
    </source>
</reference>
<dbReference type="InterPro" id="IPR007454">
    <property type="entry name" value="UPF0250_YbeD-like"/>
</dbReference>
<feature type="region of interest" description="Disordered" evidence="1">
    <location>
        <begin position="36"/>
        <end position="60"/>
    </location>
</feature>
<dbReference type="SUPFAM" id="SSF117991">
    <property type="entry name" value="YbeD/HP0495-like"/>
    <property type="match status" value="1"/>
</dbReference>
<comment type="caution">
    <text evidence="2">The sequence shown here is derived from an EMBL/GenBank/DDBJ whole genome shotgun (WGS) entry which is preliminary data.</text>
</comment>
<gene>
    <name evidence="2" type="ORF">PIB30_010686</name>
</gene>
<evidence type="ECO:0000313" key="3">
    <source>
        <dbReference type="Proteomes" id="UP001341840"/>
    </source>
</evidence>
<dbReference type="Proteomes" id="UP001341840">
    <property type="component" value="Unassembled WGS sequence"/>
</dbReference>
<protein>
    <submittedName>
        <fullName evidence="2">Uncharacterized protein</fullName>
    </submittedName>
</protein>